<protein>
    <submittedName>
        <fullName evidence="2">Uncharacterized protein</fullName>
    </submittedName>
</protein>
<dbReference type="OrthoDB" id="9810038at2"/>
<name>A0A0S3PNQ4_9BRAD</name>
<dbReference type="KEGG" id="vgo:GJW-30_1_00079"/>
<accession>A0A0S3PNQ4</accession>
<feature type="chain" id="PRO_5006615523" evidence="1">
    <location>
        <begin position="20"/>
        <end position="123"/>
    </location>
</feature>
<dbReference type="Proteomes" id="UP000236884">
    <property type="component" value="Chromosome"/>
</dbReference>
<dbReference type="AlphaFoldDB" id="A0A0S3PNQ4"/>
<evidence type="ECO:0000256" key="1">
    <source>
        <dbReference type="SAM" id="SignalP"/>
    </source>
</evidence>
<feature type="signal peptide" evidence="1">
    <location>
        <begin position="1"/>
        <end position="19"/>
    </location>
</feature>
<keyword evidence="1" id="KW-0732">Signal</keyword>
<dbReference type="RefSeq" id="WP_130364664.1">
    <property type="nucleotide sequence ID" value="NZ_AP014946.1"/>
</dbReference>
<keyword evidence="3" id="KW-1185">Reference proteome</keyword>
<proteinExistence type="predicted"/>
<dbReference type="EMBL" id="AP014946">
    <property type="protein sequence ID" value="BAT57573.1"/>
    <property type="molecule type" value="Genomic_DNA"/>
</dbReference>
<gene>
    <name evidence="2" type="ORF">GJW-30_1_00079</name>
</gene>
<evidence type="ECO:0000313" key="3">
    <source>
        <dbReference type="Proteomes" id="UP000236884"/>
    </source>
</evidence>
<evidence type="ECO:0000313" key="2">
    <source>
        <dbReference type="EMBL" id="BAT57573.1"/>
    </source>
</evidence>
<reference evidence="2 3" key="1">
    <citation type="submission" date="2015-08" db="EMBL/GenBank/DDBJ databases">
        <title>Investigation of the bacterial diversity of lava forest soil.</title>
        <authorList>
            <person name="Lee J.S."/>
        </authorList>
    </citation>
    <scope>NUCLEOTIDE SEQUENCE [LARGE SCALE GENOMIC DNA]</scope>
    <source>
        <strain evidence="2 3">GJW-30</strain>
    </source>
</reference>
<sequence length="123" mass="13048">MRLLIAIVLSICFAFAAHAQQANLSGPYAIEGQNPDGAGRYQGRVTVQRKGDTYQIVWQIGQTRATGTGIFRDGKLAVVFQPQTGAAGVAFFELNSSGSLSGTWTSLGGGVLGTEQWTPQNRS</sequence>
<organism evidence="2 3">
    <name type="scientific">Variibacter gotjawalensis</name>
    <dbReference type="NCBI Taxonomy" id="1333996"/>
    <lineage>
        <taxon>Bacteria</taxon>
        <taxon>Pseudomonadati</taxon>
        <taxon>Pseudomonadota</taxon>
        <taxon>Alphaproteobacteria</taxon>
        <taxon>Hyphomicrobiales</taxon>
        <taxon>Nitrobacteraceae</taxon>
        <taxon>Variibacter</taxon>
    </lineage>
</organism>